<reference evidence="13 14" key="1">
    <citation type="submission" date="2017-09" db="EMBL/GenBank/DDBJ databases">
        <title>Depth-based differentiation of microbial function through sediment-hosted aquifers and enrichment of novel symbionts in the deep terrestrial subsurface.</title>
        <authorList>
            <person name="Probst A.J."/>
            <person name="Ladd B."/>
            <person name="Jarett J.K."/>
            <person name="Geller-Mcgrath D.E."/>
            <person name="Sieber C.M."/>
            <person name="Emerson J.B."/>
            <person name="Anantharaman K."/>
            <person name="Thomas B.C."/>
            <person name="Malmstrom R."/>
            <person name="Stieglmeier M."/>
            <person name="Klingl A."/>
            <person name="Woyke T."/>
            <person name="Ryan C.M."/>
            <person name="Banfield J.F."/>
        </authorList>
    </citation>
    <scope>NUCLEOTIDE SEQUENCE [LARGE SCALE GENOMIC DNA]</scope>
    <source>
        <strain evidence="13">CG11_big_fil_rev_8_21_14_0_20_43_10</strain>
    </source>
</reference>
<gene>
    <name evidence="9 13" type="primary">secD</name>
    <name evidence="13" type="ORF">COV41_03160</name>
</gene>
<protein>
    <recommendedName>
        <fullName evidence="9">Protein translocase subunit SecD</fullName>
    </recommendedName>
</protein>
<dbReference type="InterPro" id="IPR005791">
    <property type="entry name" value="SecD"/>
</dbReference>
<dbReference type="Pfam" id="PF22599">
    <property type="entry name" value="SecDF_P1_head"/>
    <property type="match status" value="1"/>
</dbReference>
<dbReference type="EMBL" id="PCXE01000061">
    <property type="protein sequence ID" value="PIR25327.1"/>
    <property type="molecule type" value="Genomic_DNA"/>
</dbReference>
<dbReference type="Pfam" id="PF21760">
    <property type="entry name" value="SecD_1st"/>
    <property type="match status" value="1"/>
</dbReference>
<dbReference type="Gene3D" id="1.20.1640.10">
    <property type="entry name" value="Multidrug efflux transporter AcrB transmembrane domain"/>
    <property type="match status" value="1"/>
</dbReference>
<accession>A0A2H0PTJ0</accession>
<dbReference type="PANTHER" id="PTHR30081:SF1">
    <property type="entry name" value="PROTEIN TRANSLOCASE SUBUNIT SECD"/>
    <property type="match status" value="1"/>
</dbReference>
<dbReference type="HAMAP" id="MF_01463_B">
    <property type="entry name" value="SecD_B"/>
    <property type="match status" value="1"/>
</dbReference>
<keyword evidence="2 9" id="KW-0813">Transport</keyword>
<evidence type="ECO:0000256" key="8">
    <source>
        <dbReference type="ARBA" id="ARBA00023136"/>
    </source>
</evidence>
<comment type="caution">
    <text evidence="9">Lacks conserved residue(s) required for the propagation of feature annotation.</text>
</comment>
<evidence type="ECO:0000256" key="6">
    <source>
        <dbReference type="ARBA" id="ARBA00022989"/>
    </source>
</evidence>
<feature type="transmembrane region" description="Helical" evidence="9">
    <location>
        <begin position="271"/>
        <end position="289"/>
    </location>
</feature>
<dbReference type="AlphaFoldDB" id="A0A2H0PTJ0"/>
<dbReference type="GO" id="GO:0005886">
    <property type="term" value="C:plasma membrane"/>
    <property type="evidence" value="ECO:0007669"/>
    <property type="project" value="UniProtKB-SubCell"/>
</dbReference>
<evidence type="ECO:0000256" key="3">
    <source>
        <dbReference type="ARBA" id="ARBA00022475"/>
    </source>
</evidence>
<dbReference type="InterPro" id="IPR055344">
    <property type="entry name" value="SecD_SecF_C_bact"/>
</dbReference>
<keyword evidence="4 9" id="KW-0812">Transmembrane</keyword>
<dbReference type="InterPro" id="IPR022645">
    <property type="entry name" value="SecD/SecF_bac"/>
</dbReference>
<comment type="subcellular location">
    <subcellularLocation>
        <location evidence="1 9">Cell membrane</location>
        <topology evidence="1 9">Multi-pass membrane protein</topology>
    </subcellularLocation>
</comment>
<evidence type="ECO:0000259" key="10">
    <source>
        <dbReference type="Pfam" id="PF02355"/>
    </source>
</evidence>
<feature type="domain" description="Protein translocase subunit SecDF P1" evidence="11">
    <location>
        <begin position="64"/>
        <end position="122"/>
    </location>
</feature>
<proteinExistence type="inferred from homology"/>
<name>A0A2H0PTJ0_9BACT</name>
<dbReference type="GO" id="GO:0006605">
    <property type="term" value="P:protein targeting"/>
    <property type="evidence" value="ECO:0007669"/>
    <property type="project" value="UniProtKB-UniRule"/>
</dbReference>
<evidence type="ECO:0000256" key="9">
    <source>
        <dbReference type="HAMAP-Rule" id="MF_01463"/>
    </source>
</evidence>
<evidence type="ECO:0000259" key="12">
    <source>
        <dbReference type="Pfam" id="PF22599"/>
    </source>
</evidence>
<sequence length="434" mass="47579">MPQPYSKAKNAVNGVLASKNITFRLPDFPTKPFRYGLDIAGGTSLTYRADLAGIQAIDQSSAMEGLRDVVERRVNMFGVQEPRVEIAKSGNERRLIVELAGVKDIHQAIQMIGQTPFLEFRIERPQEETKVILEKQKAGDSQAQNIDPYFAPTNLTGRYLKKSTVEIDKTTYQPMVSLQFDSEGTKLFAELTKNSVGKRIAIYIDGAPISAPVVREEITGGNAQISGQFTIQDAKTLSRNLNEGALPVPISLISQQSIGASLGADSFNKSVLAGLIGFGFIALFMIAYYRLGGVFSVIALGVYTPLVLFIFKIIPVTLTLSGIAGFILSIGMAVDANILILERIREEIRKGKDAMHAINEGFMRAWPSIRDSNMSTIITSIVLYELTTGIVRGFALTLLIGVLVSMFSAIFVSRTLILAFLGQKTINNKIWFRA</sequence>
<dbReference type="InterPro" id="IPR048631">
    <property type="entry name" value="SecD_1st"/>
</dbReference>
<dbReference type="InterPro" id="IPR022646">
    <property type="entry name" value="SecD/SecF_CS"/>
</dbReference>
<dbReference type="PRINTS" id="PR01755">
    <property type="entry name" value="SECFTRNLCASE"/>
</dbReference>
<feature type="domain" description="SecDF P1 head subdomain" evidence="12">
    <location>
        <begin position="153"/>
        <end position="248"/>
    </location>
</feature>
<dbReference type="GO" id="GO:0015450">
    <property type="term" value="F:protein-transporting ATPase activity"/>
    <property type="evidence" value="ECO:0007669"/>
    <property type="project" value="InterPro"/>
</dbReference>
<dbReference type="Gene3D" id="3.30.1360.200">
    <property type="match status" value="1"/>
</dbReference>
<evidence type="ECO:0000259" key="11">
    <source>
        <dbReference type="Pfam" id="PF21760"/>
    </source>
</evidence>
<evidence type="ECO:0000256" key="2">
    <source>
        <dbReference type="ARBA" id="ARBA00022448"/>
    </source>
</evidence>
<evidence type="ECO:0000313" key="13">
    <source>
        <dbReference type="EMBL" id="PIR25327.1"/>
    </source>
</evidence>
<comment type="subunit">
    <text evidence="9">Forms a complex with SecF. Part of the essential Sec protein translocation apparatus which comprises SecA, SecYEG and auxiliary proteins SecDF. Other proteins may also be involved.</text>
</comment>
<evidence type="ECO:0000256" key="4">
    <source>
        <dbReference type="ARBA" id="ARBA00022692"/>
    </source>
</evidence>
<comment type="function">
    <text evidence="9">Part of the Sec protein translocase complex. Interacts with the SecYEG preprotein conducting channel. SecDF uses the proton motive force (PMF) to complete protein translocation after the ATP-dependent function of SecA.</text>
</comment>
<dbReference type="PANTHER" id="PTHR30081">
    <property type="entry name" value="PROTEIN-EXPORT MEMBRANE PROTEIN SEC"/>
    <property type="match status" value="1"/>
</dbReference>
<dbReference type="SUPFAM" id="SSF82866">
    <property type="entry name" value="Multidrug efflux transporter AcrB transmembrane domain"/>
    <property type="match status" value="1"/>
</dbReference>
<comment type="similarity">
    <text evidence="9">Belongs to the SecD/SecF family. SecD subfamily.</text>
</comment>
<dbReference type="InterPro" id="IPR054384">
    <property type="entry name" value="SecDF_P1_head"/>
</dbReference>
<evidence type="ECO:0000256" key="1">
    <source>
        <dbReference type="ARBA" id="ARBA00004651"/>
    </source>
</evidence>
<evidence type="ECO:0000313" key="14">
    <source>
        <dbReference type="Proteomes" id="UP000236846"/>
    </source>
</evidence>
<dbReference type="Pfam" id="PF07549">
    <property type="entry name" value="Sec_GG"/>
    <property type="match status" value="1"/>
</dbReference>
<feature type="domain" description="Protein export membrane protein SecD/SecF C-terminal" evidence="10">
    <location>
        <begin position="250"/>
        <end position="420"/>
    </location>
</feature>
<keyword evidence="3 9" id="KW-1003">Cell membrane</keyword>
<keyword evidence="7 9" id="KW-0811">Translocation</keyword>
<comment type="caution">
    <text evidence="13">The sequence shown here is derived from an EMBL/GenBank/DDBJ whole genome shotgun (WGS) entry which is preliminary data.</text>
</comment>
<dbReference type="Gene3D" id="3.30.70.3400">
    <property type="match status" value="1"/>
</dbReference>
<keyword evidence="5 9" id="KW-0653">Protein transport</keyword>
<keyword evidence="6 9" id="KW-1133">Transmembrane helix</keyword>
<dbReference type="NCBIfam" id="TIGR00916">
    <property type="entry name" value="2A0604s01"/>
    <property type="match status" value="1"/>
</dbReference>
<dbReference type="GO" id="GO:0065002">
    <property type="term" value="P:intracellular protein transmembrane transport"/>
    <property type="evidence" value="ECO:0007669"/>
    <property type="project" value="UniProtKB-UniRule"/>
</dbReference>
<evidence type="ECO:0000256" key="7">
    <source>
        <dbReference type="ARBA" id="ARBA00023010"/>
    </source>
</evidence>
<feature type="transmembrane region" description="Helical" evidence="9">
    <location>
        <begin position="373"/>
        <end position="391"/>
    </location>
</feature>
<feature type="transmembrane region" description="Helical" evidence="9">
    <location>
        <begin position="320"/>
        <end position="341"/>
    </location>
</feature>
<feature type="transmembrane region" description="Helical" evidence="9">
    <location>
        <begin position="294"/>
        <end position="314"/>
    </location>
</feature>
<dbReference type="NCBIfam" id="TIGR01129">
    <property type="entry name" value="secD"/>
    <property type="match status" value="1"/>
</dbReference>
<organism evidence="13 14">
    <name type="scientific">Candidatus Brennerbacteria bacterium CG11_big_fil_rev_8_21_14_0_20_43_10</name>
    <dbReference type="NCBI Taxonomy" id="1974523"/>
    <lineage>
        <taxon>Bacteria</taxon>
        <taxon>Candidatus Brenneribacteriota</taxon>
    </lineage>
</organism>
<feature type="transmembrane region" description="Helical" evidence="9">
    <location>
        <begin position="397"/>
        <end position="421"/>
    </location>
</feature>
<dbReference type="GO" id="GO:0043952">
    <property type="term" value="P:protein transport by the Sec complex"/>
    <property type="evidence" value="ECO:0007669"/>
    <property type="project" value="UniProtKB-UniRule"/>
</dbReference>
<dbReference type="Proteomes" id="UP000236846">
    <property type="component" value="Unassembled WGS sequence"/>
</dbReference>
<dbReference type="Pfam" id="PF02355">
    <property type="entry name" value="SecD_SecF_C"/>
    <property type="match status" value="1"/>
</dbReference>
<dbReference type="InterPro" id="IPR022813">
    <property type="entry name" value="SecD/SecF_arch_bac"/>
</dbReference>
<keyword evidence="8 9" id="KW-0472">Membrane</keyword>
<evidence type="ECO:0000256" key="5">
    <source>
        <dbReference type="ARBA" id="ARBA00022927"/>
    </source>
</evidence>
<dbReference type="InterPro" id="IPR048634">
    <property type="entry name" value="SecD_SecF_C"/>
</dbReference>